<dbReference type="GeneID" id="24436879"/>
<evidence type="ECO:0000313" key="1">
    <source>
        <dbReference type="EMBL" id="EWS74839.1"/>
    </source>
</evidence>
<sequence>MEDCNKQQKFNKLNEASDQDFLELKTEKKQFLDRDNCIVKKSTTMLTSKDESSLKSCIKKGSQNFEKPIFTFKKKNEKQINWSEDKQKIAIPNIKSIYSKYLINGIKPQIPNQLAYNIYEGILQMADSGLQSQIRVSLNSYHERSDLKVIPKLFLKPTCGDVSQIDYFVKKNISQEIKREINIMKQMQMSNYQRFFCGWVEASKKEQQDEVNKIAEKLYEQNQYFEFKRDGLYNIKLIHCENLFQEYDEVIVDHVNFKVITQLCFIIQLPLEYYQRFVVIQECL</sequence>
<dbReference type="Proteomes" id="UP000009168">
    <property type="component" value="Unassembled WGS sequence"/>
</dbReference>
<keyword evidence="2" id="KW-1185">Reference proteome</keyword>
<gene>
    <name evidence="1" type="ORF">TTHERM_000028917</name>
</gene>
<dbReference type="KEGG" id="tet:TTHERM_000028917"/>
<name>W7XKE9_TETTS</name>
<evidence type="ECO:0000313" key="2">
    <source>
        <dbReference type="Proteomes" id="UP000009168"/>
    </source>
</evidence>
<proteinExistence type="predicted"/>
<protein>
    <submittedName>
        <fullName evidence="1">Uncharacterized protein</fullName>
    </submittedName>
</protein>
<dbReference type="InParanoid" id="W7XKE9"/>
<reference evidence="2" key="1">
    <citation type="journal article" date="2006" name="PLoS Biol.">
        <title>Macronuclear genome sequence of the ciliate Tetrahymena thermophila, a model eukaryote.</title>
        <authorList>
            <person name="Eisen J.A."/>
            <person name="Coyne R.S."/>
            <person name="Wu M."/>
            <person name="Wu D."/>
            <person name="Thiagarajan M."/>
            <person name="Wortman J.R."/>
            <person name="Badger J.H."/>
            <person name="Ren Q."/>
            <person name="Amedeo P."/>
            <person name="Jones K.M."/>
            <person name="Tallon L.J."/>
            <person name="Delcher A.L."/>
            <person name="Salzberg S.L."/>
            <person name="Silva J.C."/>
            <person name="Haas B.J."/>
            <person name="Majoros W.H."/>
            <person name="Farzad M."/>
            <person name="Carlton J.M."/>
            <person name="Smith R.K. Jr."/>
            <person name="Garg J."/>
            <person name="Pearlman R.E."/>
            <person name="Karrer K.M."/>
            <person name="Sun L."/>
            <person name="Manning G."/>
            <person name="Elde N.C."/>
            <person name="Turkewitz A.P."/>
            <person name="Asai D.J."/>
            <person name="Wilkes D.E."/>
            <person name="Wang Y."/>
            <person name="Cai H."/>
            <person name="Collins K."/>
            <person name="Stewart B.A."/>
            <person name="Lee S.R."/>
            <person name="Wilamowska K."/>
            <person name="Weinberg Z."/>
            <person name="Ruzzo W.L."/>
            <person name="Wloga D."/>
            <person name="Gaertig J."/>
            <person name="Frankel J."/>
            <person name="Tsao C.-C."/>
            <person name="Gorovsky M.A."/>
            <person name="Keeling P.J."/>
            <person name="Waller R.F."/>
            <person name="Patron N.J."/>
            <person name="Cherry J.M."/>
            <person name="Stover N.A."/>
            <person name="Krieger C.J."/>
            <person name="del Toro C."/>
            <person name="Ryder H.F."/>
            <person name="Williamson S.C."/>
            <person name="Barbeau R.A."/>
            <person name="Hamilton E.P."/>
            <person name="Orias E."/>
        </authorList>
    </citation>
    <scope>NUCLEOTIDE SEQUENCE [LARGE SCALE GENOMIC DNA]</scope>
    <source>
        <strain evidence="2">SB210</strain>
    </source>
</reference>
<dbReference type="RefSeq" id="XP_012652552.1">
    <property type="nucleotide sequence ID" value="XM_012797098.1"/>
</dbReference>
<dbReference type="EMBL" id="GG662720">
    <property type="protein sequence ID" value="EWS74839.1"/>
    <property type="molecule type" value="Genomic_DNA"/>
</dbReference>
<organism evidence="1 2">
    <name type="scientific">Tetrahymena thermophila (strain SB210)</name>
    <dbReference type="NCBI Taxonomy" id="312017"/>
    <lineage>
        <taxon>Eukaryota</taxon>
        <taxon>Sar</taxon>
        <taxon>Alveolata</taxon>
        <taxon>Ciliophora</taxon>
        <taxon>Intramacronucleata</taxon>
        <taxon>Oligohymenophorea</taxon>
        <taxon>Hymenostomatida</taxon>
        <taxon>Tetrahymenina</taxon>
        <taxon>Tetrahymenidae</taxon>
        <taxon>Tetrahymena</taxon>
    </lineage>
</organism>
<accession>W7XKE9</accession>
<dbReference type="AlphaFoldDB" id="W7XKE9"/>